<feature type="binding site" evidence="7">
    <location>
        <position position="171"/>
    </location>
    <ligand>
        <name>dimethylallyl phosphate</name>
        <dbReference type="ChEBI" id="CHEBI:88052"/>
    </ligand>
</feature>
<dbReference type="Pfam" id="PF02441">
    <property type="entry name" value="Flavoprotein"/>
    <property type="match status" value="1"/>
</dbReference>
<dbReference type="NCBIfam" id="NF004685">
    <property type="entry name" value="PRK06029.1"/>
    <property type="match status" value="1"/>
</dbReference>
<dbReference type="Gene3D" id="3.40.50.1950">
    <property type="entry name" value="Flavin prenyltransferase-like"/>
    <property type="match status" value="1"/>
</dbReference>
<dbReference type="NCBIfam" id="TIGR00421">
    <property type="entry name" value="ubiX_pad"/>
    <property type="match status" value="1"/>
</dbReference>
<comment type="catalytic activity">
    <reaction evidence="5 7">
        <text>dimethylallyl phosphate + FMNH2 = prenylated FMNH2 + phosphate</text>
        <dbReference type="Rhea" id="RHEA:37743"/>
        <dbReference type="ChEBI" id="CHEBI:43474"/>
        <dbReference type="ChEBI" id="CHEBI:57618"/>
        <dbReference type="ChEBI" id="CHEBI:87467"/>
        <dbReference type="ChEBI" id="CHEBI:88052"/>
        <dbReference type="EC" id="2.5.1.129"/>
    </reaction>
</comment>
<comment type="function">
    <text evidence="7">Flavin prenyltransferase that catalyzes the synthesis of the prenylated FMN cofactor (prenyl-FMN) for 4-hydroxy-3-polyprenylbenzoic acid decarboxylase UbiD. The prenyltransferase is metal-independent and links a dimethylallyl moiety from dimethylallyl monophosphate (DMAP) to the flavin N5 and C6 atoms of FMN.</text>
</comment>
<evidence type="ECO:0000313" key="10">
    <source>
        <dbReference type="EMBL" id="XBY65220.1"/>
    </source>
</evidence>
<evidence type="ECO:0000256" key="5">
    <source>
        <dbReference type="ARBA" id="ARBA00050612"/>
    </source>
</evidence>
<dbReference type="PANTHER" id="PTHR43374">
    <property type="entry name" value="FLAVIN PRENYLTRANSFERASE"/>
    <property type="match status" value="1"/>
</dbReference>
<dbReference type="InterPro" id="IPR003382">
    <property type="entry name" value="Flavoprotein"/>
</dbReference>
<dbReference type="InterPro" id="IPR036551">
    <property type="entry name" value="Flavin_trans-like"/>
</dbReference>
<dbReference type="GO" id="GO:0016831">
    <property type="term" value="F:carboxy-lyase activity"/>
    <property type="evidence" value="ECO:0007669"/>
    <property type="project" value="TreeGrafter"/>
</dbReference>
<protein>
    <recommendedName>
        <fullName evidence="7">Flavin prenyltransferase UbiX</fullName>
        <ecNumber evidence="7">2.5.1.129</ecNumber>
    </recommendedName>
</protein>
<evidence type="ECO:0000256" key="4">
    <source>
        <dbReference type="ARBA" id="ARBA00022679"/>
    </source>
</evidence>
<keyword evidence="3 7" id="KW-0288">FMN</keyword>
<dbReference type="EMBL" id="CP158373">
    <property type="protein sequence ID" value="XBY65220.1"/>
    <property type="molecule type" value="Genomic_DNA"/>
</dbReference>
<feature type="binding site" evidence="7">
    <location>
        <position position="125"/>
    </location>
    <ligand>
        <name>FMN</name>
        <dbReference type="ChEBI" id="CHEBI:58210"/>
    </ligand>
</feature>
<dbReference type="FunFam" id="3.40.50.1950:FF:000001">
    <property type="entry name" value="Flavin prenyltransferase UbiX"/>
    <property type="match status" value="1"/>
</dbReference>
<evidence type="ECO:0000256" key="6">
    <source>
        <dbReference type="ARBA" id="ARBA00060793"/>
    </source>
</evidence>
<feature type="binding site" evidence="7">
    <location>
        <position position="155"/>
    </location>
    <ligand>
        <name>dimethylallyl phosphate</name>
        <dbReference type="ChEBI" id="CHEBI:88052"/>
    </ligand>
</feature>
<feature type="binding site" evidence="7">
    <location>
        <begin position="90"/>
        <end position="93"/>
    </location>
    <ligand>
        <name>FMN</name>
        <dbReference type="ChEBI" id="CHEBI:58210"/>
    </ligand>
</feature>
<name>A0AAU7Y5M0_9PSED</name>
<dbReference type="EC" id="2.5.1.129" evidence="7"/>
<keyword evidence="2 7" id="KW-0285">Flavoprotein</keyword>
<feature type="binding site" evidence="7">
    <location>
        <position position="39"/>
    </location>
    <ligand>
        <name>FMN</name>
        <dbReference type="ChEBI" id="CHEBI:58210"/>
    </ligand>
</feature>
<comment type="similarity">
    <text evidence="6 7">Belongs to the UbiX/PAD1 family.</text>
</comment>
<dbReference type="AlphaFoldDB" id="A0AAU7Y5M0"/>
<evidence type="ECO:0000256" key="3">
    <source>
        <dbReference type="ARBA" id="ARBA00022643"/>
    </source>
</evidence>
<gene>
    <name evidence="7" type="primary">ubiX</name>
    <name evidence="10" type="ORF">ABS648_05480</name>
</gene>
<sequence length="207" mass="21868">MTAPRRLVVGISGASGFIYGVRLLELLEQLGIESHLVLSRAAQLTMAHETDYKLADVIARASHHHRAEDVAAGIASGSFRCLGMVVAPCSMRTLAEIASGASSSLLTRAADVTLKERRPLVLMARETPLTLAHLRNMTAVTEMGGIIAPPVPAFYARPQSLSQMVDHSLGRVLDLFGLDAGTALRWGEPAPQAGADGGHSATPKELA</sequence>
<evidence type="ECO:0000256" key="7">
    <source>
        <dbReference type="HAMAP-Rule" id="MF_01984"/>
    </source>
</evidence>
<evidence type="ECO:0000256" key="1">
    <source>
        <dbReference type="ARBA" id="ARBA00022602"/>
    </source>
</evidence>
<dbReference type="PANTHER" id="PTHR43374:SF1">
    <property type="entry name" value="FLAVIN PRENYLTRANSFERASE PAD1, MITOCHONDRIAL"/>
    <property type="match status" value="1"/>
</dbReference>
<keyword evidence="1 7" id="KW-0637">Prenyltransferase</keyword>
<dbReference type="GO" id="GO:0106141">
    <property type="term" value="F:flavin prenyltransferase activity"/>
    <property type="evidence" value="ECO:0007669"/>
    <property type="project" value="UniProtKB-EC"/>
</dbReference>
<feature type="domain" description="Flavoprotein" evidence="9">
    <location>
        <begin position="6"/>
        <end position="174"/>
    </location>
</feature>
<dbReference type="HAMAP" id="MF_01984">
    <property type="entry name" value="ubiX_pad"/>
    <property type="match status" value="1"/>
</dbReference>
<dbReference type="RefSeq" id="WP_021217537.1">
    <property type="nucleotide sequence ID" value="NZ_CP158373.1"/>
</dbReference>
<feature type="region of interest" description="Disordered" evidence="8">
    <location>
        <begin position="187"/>
        <end position="207"/>
    </location>
</feature>
<proteinExistence type="inferred from homology"/>
<evidence type="ECO:0000256" key="8">
    <source>
        <dbReference type="SAM" id="MobiDB-lite"/>
    </source>
</evidence>
<feature type="binding site" evidence="7">
    <location>
        <begin position="13"/>
        <end position="15"/>
    </location>
    <ligand>
        <name>FMN</name>
        <dbReference type="ChEBI" id="CHEBI:58210"/>
    </ligand>
</feature>
<keyword evidence="4 7" id="KW-0808">Transferase</keyword>
<comment type="caution">
    <text evidence="7">Lacks conserved residue(s) required for the propagation of feature annotation.</text>
</comment>
<dbReference type="SUPFAM" id="SSF52507">
    <property type="entry name" value="Homo-oligomeric flavin-containing Cys decarboxylases, HFCD"/>
    <property type="match status" value="1"/>
</dbReference>
<evidence type="ECO:0000259" key="9">
    <source>
        <dbReference type="Pfam" id="PF02441"/>
    </source>
</evidence>
<evidence type="ECO:0000256" key="2">
    <source>
        <dbReference type="ARBA" id="ARBA00022630"/>
    </source>
</evidence>
<dbReference type="InterPro" id="IPR004507">
    <property type="entry name" value="UbiX-like"/>
</dbReference>
<accession>A0AAU7Y5M0</accession>
<organism evidence="10">
    <name type="scientific">Pseudomonas solani</name>
    <dbReference type="NCBI Taxonomy" id="2731552"/>
    <lineage>
        <taxon>Bacteria</taxon>
        <taxon>Pseudomonadati</taxon>
        <taxon>Pseudomonadota</taxon>
        <taxon>Gammaproteobacteria</taxon>
        <taxon>Pseudomonadales</taxon>
        <taxon>Pseudomonadaceae</taxon>
        <taxon>Pseudomonas</taxon>
    </lineage>
</organism>
<reference evidence="10" key="1">
    <citation type="submission" date="2023-08" db="EMBL/GenBank/DDBJ databases">
        <title>Increased levels of nutrients transform a symbiont into a lethal pathobiont.</title>
        <authorList>
            <person name="Lachnit T."/>
            <person name="Ulrich L."/>
            <person name="Willmer F.M."/>
            <person name="Hasenbein T."/>
            <person name="Steiner L.X."/>
            <person name="Wolters M."/>
            <person name="Herbst E.M."/>
            <person name="Deines P."/>
        </authorList>
    </citation>
    <scope>NUCLEOTIDE SEQUENCE</scope>
    <source>
        <strain evidence="10">T3</strain>
    </source>
</reference>